<dbReference type="EMBL" id="BLWD01000001">
    <property type="protein sequence ID" value="GFN02703.1"/>
    <property type="molecule type" value="Genomic_DNA"/>
</dbReference>
<evidence type="ECO:0000313" key="3">
    <source>
        <dbReference type="Proteomes" id="UP000498740"/>
    </source>
</evidence>
<reference evidence="2 3" key="1">
    <citation type="submission" date="2020-05" db="EMBL/GenBank/DDBJ databases">
        <title>Whole genome shotgun sequence of Streptomyces microflavus NBRC 13062.</title>
        <authorList>
            <person name="Komaki H."/>
            <person name="Tamura T."/>
        </authorList>
    </citation>
    <scope>NUCLEOTIDE SEQUENCE [LARGE SCALE GENOMIC DNA]</scope>
    <source>
        <strain evidence="2 3">NBRC 13062</strain>
    </source>
</reference>
<dbReference type="Proteomes" id="UP000498740">
    <property type="component" value="Unassembled WGS sequence"/>
</dbReference>
<evidence type="ECO:0000256" key="1">
    <source>
        <dbReference type="SAM" id="MobiDB-lite"/>
    </source>
</evidence>
<organism evidence="2 3">
    <name type="scientific">Streptomyces microflavus</name>
    <name type="common">Streptomyces lipmanii</name>
    <dbReference type="NCBI Taxonomy" id="1919"/>
    <lineage>
        <taxon>Bacteria</taxon>
        <taxon>Bacillati</taxon>
        <taxon>Actinomycetota</taxon>
        <taxon>Actinomycetes</taxon>
        <taxon>Kitasatosporales</taxon>
        <taxon>Streptomycetaceae</taxon>
        <taxon>Streptomyces</taxon>
    </lineage>
</organism>
<feature type="region of interest" description="Disordered" evidence="1">
    <location>
        <begin position="26"/>
        <end position="55"/>
    </location>
</feature>
<name>A0A7J0CJP9_STRMI</name>
<comment type="caution">
    <text evidence="2">The sequence shown here is derived from an EMBL/GenBank/DDBJ whole genome shotgun (WGS) entry which is preliminary data.</text>
</comment>
<gene>
    <name evidence="2" type="ORF">Smic_12590</name>
</gene>
<evidence type="ECO:0000313" key="2">
    <source>
        <dbReference type="EMBL" id="GFN02703.1"/>
    </source>
</evidence>
<dbReference type="AlphaFoldDB" id="A0A7J0CJP9"/>
<proteinExistence type="predicted"/>
<protein>
    <submittedName>
        <fullName evidence="2">Uncharacterized protein</fullName>
    </submittedName>
</protein>
<accession>A0A7J0CJP9</accession>
<sequence length="158" mass="16784">MAVGVVGQVSAQPRRHQLAARLLAPVGESGGDVPDTVPGGEGIGGELPLREPDRAGCGQCAPYPRRLPTAEVRGEHREVVLARRDHPARSERGDHRVVEAQLAAAVRQGGTQLLLAPFGVHAHPGGQVHRPRPGLFDHPAHLLRHRTGTDDEPAAPFP</sequence>